<dbReference type="VEuPathDB" id="FungiDB:M747DRAFT_294394"/>
<feature type="region of interest" description="Disordered" evidence="1">
    <location>
        <begin position="15"/>
        <end position="83"/>
    </location>
</feature>
<sequence length="83" mass="9294">MPVSIIYSVVVLPQLSSKPTNQPPDLPSTTTSSKNLNQTSSKRKMTQNHHVGIYLTRNKTKKRHLYLSPSSSRSRRSCITPGE</sequence>
<evidence type="ECO:0000313" key="3">
    <source>
        <dbReference type="Proteomes" id="UP000253845"/>
    </source>
</evidence>
<proteinExistence type="predicted"/>
<evidence type="ECO:0000313" key="2">
    <source>
        <dbReference type="EMBL" id="RDH22205.1"/>
    </source>
</evidence>
<protein>
    <submittedName>
        <fullName evidence="2">Uncharacterized protein</fullName>
    </submittedName>
</protein>
<organism evidence="2 3">
    <name type="scientific">Aspergillus niger ATCC 13496</name>
    <dbReference type="NCBI Taxonomy" id="1353008"/>
    <lineage>
        <taxon>Eukaryota</taxon>
        <taxon>Fungi</taxon>
        <taxon>Dikarya</taxon>
        <taxon>Ascomycota</taxon>
        <taxon>Pezizomycotina</taxon>
        <taxon>Eurotiomycetes</taxon>
        <taxon>Eurotiomycetidae</taxon>
        <taxon>Eurotiales</taxon>
        <taxon>Aspergillaceae</taxon>
        <taxon>Aspergillus</taxon>
        <taxon>Aspergillus subgen. Circumdati</taxon>
    </lineage>
</organism>
<evidence type="ECO:0000256" key="1">
    <source>
        <dbReference type="SAM" id="MobiDB-lite"/>
    </source>
</evidence>
<dbReference type="Proteomes" id="UP000253845">
    <property type="component" value="Unassembled WGS sequence"/>
</dbReference>
<feature type="compositionally biased region" description="Polar residues" evidence="1">
    <location>
        <begin position="27"/>
        <end position="40"/>
    </location>
</feature>
<accession>A0A370C2T8</accession>
<name>A0A370C2T8_ASPNG</name>
<reference evidence="2 3" key="1">
    <citation type="submission" date="2018-07" db="EMBL/GenBank/DDBJ databases">
        <title>Section-level genome sequencing of Aspergillus section Nigri to investigate inter- and intra-species variation.</title>
        <authorList>
            <consortium name="DOE Joint Genome Institute"/>
            <person name="Vesth T.C."/>
            <person name="Nybo J.L."/>
            <person name="Theobald S."/>
            <person name="Frisvad J.C."/>
            <person name="Larsen T.O."/>
            <person name="Nielsen K.F."/>
            <person name="Hoof J.B."/>
            <person name="Brandl J."/>
            <person name="Salamov A."/>
            <person name="Riley R."/>
            <person name="Gladden J.M."/>
            <person name="Phatale P."/>
            <person name="Nielsen M.T."/>
            <person name="Lyhne E.K."/>
            <person name="Kogle M.E."/>
            <person name="Strasser K."/>
            <person name="McDonnell E."/>
            <person name="Barry K."/>
            <person name="Clum A."/>
            <person name="Chen C."/>
            <person name="Nolan M."/>
            <person name="Sandor L."/>
            <person name="Kuo A."/>
            <person name="Lipzen A."/>
            <person name="Hainaut M."/>
            <person name="Drula E."/>
            <person name="Tsang A."/>
            <person name="Magnuson J.K."/>
            <person name="Henrissat B."/>
            <person name="Wiebenga A."/>
            <person name="Simmons B.A."/>
            <person name="Makela M.R."/>
            <person name="De vries R.P."/>
            <person name="Grigoriev I.V."/>
            <person name="Mortensen U.H."/>
            <person name="Baker S.E."/>
            <person name="Andersen M.R."/>
        </authorList>
    </citation>
    <scope>NUCLEOTIDE SEQUENCE [LARGE SCALE GENOMIC DNA]</scope>
    <source>
        <strain evidence="2 3">ATCC 13496</strain>
    </source>
</reference>
<dbReference type="EMBL" id="KZ851908">
    <property type="protein sequence ID" value="RDH22205.1"/>
    <property type="molecule type" value="Genomic_DNA"/>
</dbReference>
<dbReference type="AlphaFoldDB" id="A0A370C2T8"/>
<gene>
    <name evidence="2" type="ORF">M747DRAFT_294394</name>
</gene>